<gene>
    <name evidence="1" type="ORF">CWI75_17760</name>
</gene>
<comment type="caution">
    <text evidence="1">The sequence shown here is derived from an EMBL/GenBank/DDBJ whole genome shotgun (WGS) entry which is preliminary data.</text>
</comment>
<dbReference type="RefSeq" id="WP_101522875.1">
    <property type="nucleotide sequence ID" value="NZ_PKLZ01000018.1"/>
</dbReference>
<organism evidence="1 2">
    <name type="scientific">Kineobactrum sediminis</name>
    <dbReference type="NCBI Taxonomy" id="1905677"/>
    <lineage>
        <taxon>Bacteria</taxon>
        <taxon>Pseudomonadati</taxon>
        <taxon>Pseudomonadota</taxon>
        <taxon>Gammaproteobacteria</taxon>
        <taxon>Cellvibrionales</taxon>
        <taxon>Halieaceae</taxon>
        <taxon>Kineobactrum</taxon>
    </lineage>
</organism>
<name>A0A2N5XY33_9GAMM</name>
<keyword evidence="2" id="KW-1185">Reference proteome</keyword>
<evidence type="ECO:0000313" key="2">
    <source>
        <dbReference type="Proteomes" id="UP000234845"/>
    </source>
</evidence>
<protein>
    <submittedName>
        <fullName evidence="1">Uncharacterized protein</fullName>
    </submittedName>
</protein>
<evidence type="ECO:0000313" key="1">
    <source>
        <dbReference type="EMBL" id="PLW81022.1"/>
    </source>
</evidence>
<dbReference type="AlphaFoldDB" id="A0A2N5XY33"/>
<dbReference type="EMBL" id="PKLZ01000018">
    <property type="protein sequence ID" value="PLW81022.1"/>
    <property type="molecule type" value="Genomic_DNA"/>
</dbReference>
<dbReference type="Proteomes" id="UP000234845">
    <property type="component" value="Unassembled WGS sequence"/>
</dbReference>
<sequence length="66" mass="7264">MVFEDLKKAAYLVRLASYDLVDLLLDAAPEGGDLSQSLTQAREHLDYFSFGEAEALLDEIAGAHYS</sequence>
<reference evidence="2" key="1">
    <citation type="submission" date="2017-11" db="EMBL/GenBank/DDBJ databases">
        <title>The draft genome sequence of Chromatocurvus sp. F02.</title>
        <authorList>
            <person name="Du Z.-J."/>
            <person name="Chang Y.-Q."/>
        </authorList>
    </citation>
    <scope>NUCLEOTIDE SEQUENCE [LARGE SCALE GENOMIC DNA]</scope>
    <source>
        <strain evidence="2">F02</strain>
    </source>
</reference>
<accession>A0A2N5XY33</accession>
<proteinExistence type="predicted"/>